<sequence>MIGKPAPRAMSSRTSDVQSLASMSTVRTVDRERLRDKARQLQMKENLRLAMCARLQQKLRKSPKVAEEMASEVLRVMKQRGLPAADVSDAALAEIVNELTTHRQEQISLAAHTTRRPSPHNQEQLEPTPPANLRLAQERASGRRSSKSKERSTNNSVRHARVGSHGRGGSTTGATTSRSVEDDDRYVTETQLQQKSVGFSLPPRVSPKKERGNGIWEEIVQFSSVEEKMDAERAKERKLRERRDYTSKLQDQVSHKRSAKQQERESSAEFHRQTLERIRQADDEERHEEEERLAREHNLIAIQTQQRLAKQAQYERERAIKKAQEQQAAEMLERQRTDDLAREKARKEAEKRRVEQVFQDNEAQLEQKRQLQARERELELKLAEEYIAMEKRKDEARRKQIETMAENIKKKMKIFDDTAKASTDAKAREEDERVQRYQQEYTKKQVEDEHKRRADAEARSLAQQDYLRIQMQEKREREEALKRDMNKQADLWKQDRVDAERREKLARQQRTIRNRSQQDVLLQQIREREQRSLQADQTHLEVQLNARLLQKIHKQAGTAQSQAEDVVSETQNRSRELQEQEQALQHRQSQRAIKF</sequence>
<dbReference type="EMBL" id="QXFW01000093">
    <property type="protein sequence ID" value="KAE9025632.1"/>
    <property type="molecule type" value="Genomic_DNA"/>
</dbReference>
<evidence type="ECO:0000313" key="10">
    <source>
        <dbReference type="Proteomes" id="UP000429523"/>
    </source>
</evidence>
<evidence type="ECO:0000313" key="11">
    <source>
        <dbReference type="Proteomes" id="UP000433483"/>
    </source>
</evidence>
<dbReference type="EMBL" id="QXGD01000128">
    <property type="protein sequence ID" value="KAE9251624.1"/>
    <property type="molecule type" value="Genomic_DNA"/>
</dbReference>
<feature type="compositionally biased region" description="Basic and acidic residues" evidence="2">
    <location>
        <begin position="136"/>
        <end position="152"/>
    </location>
</feature>
<feature type="region of interest" description="Disordered" evidence="2">
    <location>
        <begin position="555"/>
        <end position="595"/>
    </location>
</feature>
<dbReference type="AlphaFoldDB" id="A0A6A3M2C4"/>
<organism evidence="4 16">
    <name type="scientific">Phytophthora fragariae</name>
    <dbReference type="NCBI Taxonomy" id="53985"/>
    <lineage>
        <taxon>Eukaryota</taxon>
        <taxon>Sar</taxon>
        <taxon>Stramenopiles</taxon>
        <taxon>Oomycota</taxon>
        <taxon>Peronosporomycetes</taxon>
        <taxon>Peronosporales</taxon>
        <taxon>Peronosporaceae</taxon>
        <taxon>Phytophthora</taxon>
    </lineage>
</organism>
<feature type="compositionally biased region" description="Polar residues" evidence="2">
    <location>
        <begin position="188"/>
        <end position="197"/>
    </location>
</feature>
<feature type="region of interest" description="Disordered" evidence="2">
    <location>
        <begin position="111"/>
        <end position="210"/>
    </location>
</feature>
<dbReference type="Proteomes" id="UP000437068">
    <property type="component" value="Unassembled WGS sequence"/>
</dbReference>
<dbReference type="Proteomes" id="UP000440367">
    <property type="component" value="Unassembled WGS sequence"/>
</dbReference>
<comment type="caution">
    <text evidence="4">The sequence shown here is derived from an EMBL/GenBank/DDBJ whole genome shotgun (WGS) entry which is preliminary data.</text>
</comment>
<dbReference type="Proteomes" id="UP000433483">
    <property type="component" value="Unassembled WGS sequence"/>
</dbReference>
<gene>
    <name evidence="9" type="ORF">PF001_g3269</name>
    <name evidence="8" type="ORF">PF002_g4191</name>
    <name evidence="7" type="ORF">PF005_g3437</name>
    <name evidence="6" type="ORF">PF006_g2710</name>
    <name evidence="5" type="ORF">PF007_g3676</name>
    <name evidence="3" type="ORF">PF009_g3997</name>
    <name evidence="4" type="ORF">PF011_g2935</name>
</gene>
<dbReference type="EMBL" id="QXGB01000101">
    <property type="protein sequence ID" value="KAE9230520.1"/>
    <property type="molecule type" value="Genomic_DNA"/>
</dbReference>
<evidence type="ECO:0000313" key="12">
    <source>
        <dbReference type="Proteomes" id="UP000437068"/>
    </source>
</evidence>
<dbReference type="Proteomes" id="UP000460718">
    <property type="component" value="Unassembled WGS sequence"/>
</dbReference>
<accession>A0A6A3M2C4</accession>
<dbReference type="EMBL" id="QXFZ01000112">
    <property type="protein sequence ID" value="KAE9132535.1"/>
    <property type="molecule type" value="Genomic_DNA"/>
</dbReference>
<feature type="compositionally biased region" description="Polar residues" evidence="2">
    <location>
        <begin position="11"/>
        <end position="27"/>
    </location>
</feature>
<evidence type="ECO:0000313" key="15">
    <source>
        <dbReference type="Proteomes" id="UP000441208"/>
    </source>
</evidence>
<dbReference type="EMBL" id="QXGA01000080">
    <property type="protein sequence ID" value="KAE9153115.1"/>
    <property type="molecule type" value="Genomic_DNA"/>
</dbReference>
<dbReference type="Proteomes" id="UP000429523">
    <property type="component" value="Unassembled WGS sequence"/>
</dbReference>
<dbReference type="EMBL" id="QXGF01000121">
    <property type="protein sequence ID" value="KAE8946353.1"/>
    <property type="molecule type" value="Genomic_DNA"/>
</dbReference>
<feature type="coiled-coil region" evidence="1">
    <location>
        <begin position="309"/>
        <end position="502"/>
    </location>
</feature>
<feature type="compositionally biased region" description="Basic and acidic residues" evidence="2">
    <location>
        <begin position="260"/>
        <end position="281"/>
    </location>
</feature>
<dbReference type="OrthoDB" id="74362at2759"/>
<evidence type="ECO:0000313" key="6">
    <source>
        <dbReference type="EMBL" id="KAE9153115.1"/>
    </source>
</evidence>
<feature type="compositionally biased region" description="Polar residues" evidence="2">
    <location>
        <begin position="557"/>
        <end position="571"/>
    </location>
</feature>
<keyword evidence="11" id="KW-1185">Reference proteome</keyword>
<evidence type="ECO:0000313" key="16">
    <source>
        <dbReference type="Proteomes" id="UP000460718"/>
    </source>
</evidence>
<evidence type="ECO:0000313" key="7">
    <source>
        <dbReference type="EMBL" id="KAE9230520.1"/>
    </source>
</evidence>
<reference evidence="4 16" key="1">
    <citation type="submission" date="2018-09" db="EMBL/GenBank/DDBJ databases">
        <title>Genomic investigation of the strawberry pathogen Phytophthora fragariae indicates pathogenicity is determined by transcriptional variation in three key races.</title>
        <authorList>
            <person name="Adams T.M."/>
            <person name="Armitage A.D."/>
            <person name="Sobczyk M.K."/>
            <person name="Bates H.J."/>
            <person name="Dunwell J.M."/>
            <person name="Nellist C.F."/>
            <person name="Harrison R.J."/>
        </authorList>
    </citation>
    <scope>NUCLEOTIDE SEQUENCE [LARGE SCALE GENOMIC DNA]</scope>
    <source>
        <strain evidence="9 12">A4</strain>
        <strain evidence="8 13">BC-1</strain>
        <strain evidence="7 11">NOV-27</strain>
        <strain evidence="6 14">NOV-5</strain>
        <strain evidence="5 15">NOV-71</strain>
        <strain evidence="3 10">NOV-9</strain>
        <strain evidence="4 16">SCRP245</strain>
    </source>
</reference>
<evidence type="ECO:0000313" key="3">
    <source>
        <dbReference type="EMBL" id="KAE8946353.1"/>
    </source>
</evidence>
<evidence type="ECO:0000256" key="1">
    <source>
        <dbReference type="SAM" id="Coils"/>
    </source>
</evidence>
<dbReference type="Proteomes" id="UP000440732">
    <property type="component" value="Unassembled WGS sequence"/>
</dbReference>
<dbReference type="Proteomes" id="UP000441208">
    <property type="component" value="Unassembled WGS sequence"/>
</dbReference>
<feature type="compositionally biased region" description="Polar residues" evidence="2">
    <location>
        <begin position="580"/>
        <end position="595"/>
    </location>
</feature>
<dbReference type="EMBL" id="QXGE01000102">
    <property type="protein sequence ID" value="KAE9324755.1"/>
    <property type="molecule type" value="Genomic_DNA"/>
</dbReference>
<evidence type="ECO:0000313" key="14">
    <source>
        <dbReference type="Proteomes" id="UP000440732"/>
    </source>
</evidence>
<proteinExistence type="predicted"/>
<protein>
    <recommendedName>
        <fullName evidence="17">Trichohyalin-plectin-homology domain-containing protein</fullName>
    </recommendedName>
</protein>
<evidence type="ECO:0008006" key="17">
    <source>
        <dbReference type="Google" id="ProtNLM"/>
    </source>
</evidence>
<name>A0A6A3M2C4_9STRA</name>
<evidence type="ECO:0000313" key="5">
    <source>
        <dbReference type="EMBL" id="KAE9132535.1"/>
    </source>
</evidence>
<feature type="region of interest" description="Disordered" evidence="2">
    <location>
        <begin position="227"/>
        <end position="297"/>
    </location>
</feature>
<feature type="compositionally biased region" description="Basic and acidic residues" evidence="2">
    <location>
        <begin position="227"/>
        <end position="246"/>
    </location>
</feature>
<evidence type="ECO:0000256" key="2">
    <source>
        <dbReference type="SAM" id="MobiDB-lite"/>
    </source>
</evidence>
<evidence type="ECO:0000313" key="9">
    <source>
        <dbReference type="EMBL" id="KAE9324755.1"/>
    </source>
</evidence>
<keyword evidence="1" id="KW-0175">Coiled coil</keyword>
<evidence type="ECO:0000313" key="4">
    <source>
        <dbReference type="EMBL" id="KAE9025632.1"/>
    </source>
</evidence>
<evidence type="ECO:0000313" key="13">
    <source>
        <dbReference type="Proteomes" id="UP000440367"/>
    </source>
</evidence>
<evidence type="ECO:0000313" key="8">
    <source>
        <dbReference type="EMBL" id="KAE9251624.1"/>
    </source>
</evidence>
<feature type="region of interest" description="Disordered" evidence="2">
    <location>
        <begin position="1"/>
        <end position="28"/>
    </location>
</feature>